<dbReference type="Pfam" id="PF10405">
    <property type="entry name" value="BHD_3"/>
    <property type="match status" value="1"/>
</dbReference>
<comment type="similarity">
    <text evidence="2">Belongs to the XPC family.</text>
</comment>
<feature type="compositionally biased region" description="Basic and acidic residues" evidence="6">
    <location>
        <begin position="933"/>
        <end position="942"/>
    </location>
</feature>
<accession>A0A1S8WIA7</accession>
<dbReference type="GO" id="GO:0006289">
    <property type="term" value="P:nucleotide-excision repair"/>
    <property type="evidence" value="ECO:0007669"/>
    <property type="project" value="InterPro"/>
</dbReference>
<dbReference type="GO" id="GO:0071942">
    <property type="term" value="C:XPC complex"/>
    <property type="evidence" value="ECO:0007669"/>
    <property type="project" value="TreeGrafter"/>
</dbReference>
<keyword evidence="4" id="KW-0234">DNA repair</keyword>
<feature type="compositionally biased region" description="Basic and acidic residues" evidence="6">
    <location>
        <begin position="155"/>
        <end position="170"/>
    </location>
</feature>
<protein>
    <submittedName>
        <fullName evidence="10">DNA repair protein Rad4</fullName>
    </submittedName>
</protein>
<dbReference type="GO" id="GO:0003697">
    <property type="term" value="F:single-stranded DNA binding"/>
    <property type="evidence" value="ECO:0007669"/>
    <property type="project" value="TreeGrafter"/>
</dbReference>
<dbReference type="SMART" id="SM01031">
    <property type="entry name" value="BHD_2"/>
    <property type="match status" value="1"/>
</dbReference>
<keyword evidence="3" id="KW-0227">DNA damage</keyword>
<name>A0A1S8WIA7_OPIVI</name>
<dbReference type="Gene3D" id="3.90.260.10">
    <property type="entry name" value="Transglutaminase-like"/>
    <property type="match status" value="1"/>
</dbReference>
<dbReference type="GO" id="GO:0003684">
    <property type="term" value="F:damaged DNA binding"/>
    <property type="evidence" value="ECO:0007669"/>
    <property type="project" value="InterPro"/>
</dbReference>
<dbReference type="GO" id="GO:0006298">
    <property type="term" value="P:mismatch repair"/>
    <property type="evidence" value="ECO:0007669"/>
    <property type="project" value="TreeGrafter"/>
</dbReference>
<feature type="compositionally biased region" description="Basic residues" evidence="6">
    <location>
        <begin position="64"/>
        <end position="73"/>
    </location>
</feature>
<feature type="compositionally biased region" description="Basic and acidic residues" evidence="6">
    <location>
        <begin position="876"/>
        <end position="885"/>
    </location>
</feature>
<comment type="subcellular location">
    <subcellularLocation>
        <location evidence="1">Nucleus</location>
    </subcellularLocation>
</comment>
<gene>
    <name evidence="10" type="ORF">X801_10020</name>
</gene>
<dbReference type="GO" id="GO:0000111">
    <property type="term" value="C:nucleotide-excision repair factor 2 complex"/>
    <property type="evidence" value="ECO:0007669"/>
    <property type="project" value="TreeGrafter"/>
</dbReference>
<reference evidence="10 11" key="1">
    <citation type="submission" date="2015-03" db="EMBL/GenBank/DDBJ databases">
        <title>Draft genome of the nematode, Opisthorchis viverrini.</title>
        <authorList>
            <person name="Mitreva M."/>
        </authorList>
    </citation>
    <scope>NUCLEOTIDE SEQUENCE [LARGE SCALE GENOMIC DNA]</scope>
    <source>
        <strain evidence="10">Khon Kaen</strain>
    </source>
</reference>
<evidence type="ECO:0000256" key="5">
    <source>
        <dbReference type="ARBA" id="ARBA00023242"/>
    </source>
</evidence>
<evidence type="ECO:0000259" key="9">
    <source>
        <dbReference type="SMART" id="SM01032"/>
    </source>
</evidence>
<feature type="region of interest" description="Disordered" evidence="6">
    <location>
        <begin position="431"/>
        <end position="458"/>
    </location>
</feature>
<dbReference type="InterPro" id="IPR036985">
    <property type="entry name" value="Transglutaminase-like_sf"/>
</dbReference>
<dbReference type="InterPro" id="IPR038765">
    <property type="entry name" value="Papain-like_cys_pep_sf"/>
</dbReference>
<dbReference type="GO" id="GO:0005737">
    <property type="term" value="C:cytoplasm"/>
    <property type="evidence" value="ECO:0007669"/>
    <property type="project" value="TreeGrafter"/>
</dbReference>
<dbReference type="InterPro" id="IPR018327">
    <property type="entry name" value="BHD_2"/>
</dbReference>
<keyword evidence="11" id="KW-1185">Reference proteome</keyword>
<feature type="compositionally biased region" description="Basic residues" evidence="6">
    <location>
        <begin position="133"/>
        <end position="148"/>
    </location>
</feature>
<dbReference type="SMART" id="SM01030">
    <property type="entry name" value="BHD_1"/>
    <property type="match status" value="1"/>
</dbReference>
<evidence type="ECO:0000313" key="11">
    <source>
        <dbReference type="Proteomes" id="UP000243686"/>
    </source>
</evidence>
<dbReference type="FunFam" id="3.30.70.2460:FF:000001">
    <property type="entry name" value="DNA repair protein Rad4 family"/>
    <property type="match status" value="1"/>
</dbReference>
<evidence type="ECO:0000256" key="3">
    <source>
        <dbReference type="ARBA" id="ARBA00022763"/>
    </source>
</evidence>
<dbReference type="Pfam" id="PF10404">
    <property type="entry name" value="BHD_2"/>
    <property type="match status" value="1"/>
</dbReference>
<dbReference type="Proteomes" id="UP000243686">
    <property type="component" value="Unassembled WGS sequence"/>
</dbReference>
<evidence type="ECO:0000313" key="10">
    <source>
        <dbReference type="EMBL" id="OON14190.1"/>
    </source>
</evidence>
<dbReference type="EMBL" id="KV906822">
    <property type="protein sequence ID" value="OON14190.1"/>
    <property type="molecule type" value="Genomic_DNA"/>
</dbReference>
<dbReference type="PANTHER" id="PTHR12135:SF0">
    <property type="entry name" value="DNA REPAIR PROTEIN COMPLEMENTING XP-C CELLS"/>
    <property type="match status" value="1"/>
</dbReference>
<feature type="compositionally biased region" description="Basic and acidic residues" evidence="6">
    <location>
        <begin position="85"/>
        <end position="98"/>
    </location>
</feature>
<evidence type="ECO:0000256" key="6">
    <source>
        <dbReference type="SAM" id="MobiDB-lite"/>
    </source>
</evidence>
<evidence type="ECO:0000256" key="2">
    <source>
        <dbReference type="ARBA" id="ARBA00009525"/>
    </source>
</evidence>
<keyword evidence="5" id="KW-0539">Nucleus</keyword>
<dbReference type="Pfam" id="PF10403">
    <property type="entry name" value="BHD_1"/>
    <property type="match status" value="1"/>
</dbReference>
<proteinExistence type="inferred from homology"/>
<dbReference type="PANTHER" id="PTHR12135">
    <property type="entry name" value="DNA REPAIR PROTEIN XP-C / RAD4"/>
    <property type="match status" value="1"/>
</dbReference>
<feature type="compositionally biased region" description="Basic and acidic residues" evidence="6">
    <location>
        <begin position="444"/>
        <end position="456"/>
    </location>
</feature>
<dbReference type="SMART" id="SM01032">
    <property type="entry name" value="BHD_3"/>
    <property type="match status" value="1"/>
</dbReference>
<feature type="region of interest" description="Disordered" evidence="6">
    <location>
        <begin position="932"/>
        <end position="990"/>
    </location>
</feature>
<evidence type="ECO:0000256" key="4">
    <source>
        <dbReference type="ARBA" id="ARBA00023204"/>
    </source>
</evidence>
<evidence type="ECO:0000256" key="1">
    <source>
        <dbReference type="ARBA" id="ARBA00004123"/>
    </source>
</evidence>
<feature type="domain" description="Rad4 beta-hairpin" evidence="9">
    <location>
        <begin position="735"/>
        <end position="810"/>
    </location>
</feature>
<feature type="region of interest" description="Disordered" evidence="6">
    <location>
        <begin position="192"/>
        <end position="231"/>
    </location>
</feature>
<evidence type="ECO:0000259" key="8">
    <source>
        <dbReference type="SMART" id="SM01031"/>
    </source>
</evidence>
<feature type="compositionally biased region" description="Acidic residues" evidence="6">
    <location>
        <begin position="215"/>
        <end position="231"/>
    </location>
</feature>
<dbReference type="InterPro" id="IPR018328">
    <property type="entry name" value="Rad4_beta-hairpin_dom3"/>
</dbReference>
<sequence>MRRRSQRLDQQSAESPVTTVSINSSPYFSDRQVKCDRPVEDSGETDQRVRQIRKSFRPQLKQSGRNRKARSTKTPRSPSDETNSDSDHPEHSSEEWRPAESQSETSLEDFAQQSIRMNTPANKSSVRATSTGSRKRQCPSKRTTKKRPSAQLESLCHKLSDSDGEQRENSSEEFTSIKSERFKGRNAGNLLLFSQFRPRSNKRRITRKPLTPQSSEDDGQATDSAEDGEWEEVDDKVVREVDFMQTLLAAKSEMPNMSFVDHEPAALTVSVPTCASSKKSSSKNPVQAERQARLRKLKEEAYSMHLTHVLSFLTHARWLNLLCDNKLYRALGLSLLDRVDSAMDSSGCFLPPTMWSLDILHACMVAIMTRHCLVDDSNKDASHRSALLVKRITDGCASRRDCLILLVSALRALDFDVRLVVGLTPLALKPTDSHNEVQPSPEAVQDKMHKHTSEKTRNRRIISSSSEDLDFVPSQSRINGIQPEIHTFAEVFIAKENRWVCVDMTPPLGRLDEPQTESSMLYVVGLTTCCSSSPNTRPYVDRSPVDLASRYDPKWCDKSRCHRLSDDKWLQLLSHMRHYFNWDAALRGGSLVSRENDLITVKRDVDDENRIRSLLLSKPLPTRVQDFKNHPLYALQRHLLKFEVIHPPDAIPLGFLRNEPVYSRDCVHLCHTRESWLKEAKVVRPHEKPAKTVKARMSMKRKLLQGSDPTPPTVDIYGSWQVEDYQPPVAQDGIVPRNEHGTIDLFKPSMLPIGCAHLCLTGIQHVAKKLGVDCAPAVIGWTFHGAGWAVPQVHGYVVCKENVAILVDAWRATRMNAAKAAAQERSERAIENWKRLVRGLFLWHRVKAQFALAAMHEKPKSEMKVIMPGKKRRSRKPEDKLKQEESGVAEPVSTTVTIGSVELGSVTGQLGCTSGWQRLGCSAETQSLPLISIKKESSDEKRRRPAATKGPPKRVSAQKKRKTKAVESTSEESNDPETYSSTDTTDEEGF</sequence>
<dbReference type="AlphaFoldDB" id="A0A1S8WIA7"/>
<feature type="compositionally biased region" description="Polar residues" evidence="6">
    <location>
        <begin position="100"/>
        <end position="132"/>
    </location>
</feature>
<feature type="compositionally biased region" description="Polar residues" evidence="6">
    <location>
        <begin position="8"/>
        <end position="27"/>
    </location>
</feature>
<feature type="region of interest" description="Disordered" evidence="6">
    <location>
        <begin position="862"/>
        <end position="893"/>
    </location>
</feature>
<organism evidence="10 11">
    <name type="scientific">Opisthorchis viverrini</name>
    <name type="common">Southeast Asian liver fluke</name>
    <dbReference type="NCBI Taxonomy" id="6198"/>
    <lineage>
        <taxon>Eukaryota</taxon>
        <taxon>Metazoa</taxon>
        <taxon>Spiralia</taxon>
        <taxon>Lophotrochozoa</taxon>
        <taxon>Platyhelminthes</taxon>
        <taxon>Trematoda</taxon>
        <taxon>Digenea</taxon>
        <taxon>Opisthorchiida</taxon>
        <taxon>Opisthorchiata</taxon>
        <taxon>Opisthorchiidae</taxon>
        <taxon>Opisthorchis</taxon>
    </lineage>
</organism>
<dbReference type="InterPro" id="IPR004583">
    <property type="entry name" value="DNA_repair_Rad4"/>
</dbReference>
<feature type="domain" description="Rad4 beta-hairpin" evidence="7">
    <location>
        <begin position="616"/>
        <end position="668"/>
    </location>
</feature>
<feature type="region of interest" description="Disordered" evidence="6">
    <location>
        <begin position="1"/>
        <end position="180"/>
    </location>
</feature>
<dbReference type="InterPro" id="IPR042488">
    <property type="entry name" value="Rad4_BHD3_sf"/>
</dbReference>
<evidence type="ECO:0000259" key="7">
    <source>
        <dbReference type="SMART" id="SM01030"/>
    </source>
</evidence>
<dbReference type="Gene3D" id="2.20.20.110">
    <property type="entry name" value="Rad4, beta-hairpin domain BHD1"/>
    <property type="match status" value="1"/>
</dbReference>
<feature type="compositionally biased region" description="Basic and acidic residues" evidence="6">
    <location>
        <begin position="31"/>
        <end position="49"/>
    </location>
</feature>
<feature type="domain" description="Rad4 beta-hairpin" evidence="8">
    <location>
        <begin position="670"/>
        <end position="728"/>
    </location>
</feature>
<dbReference type="SUPFAM" id="SSF54001">
    <property type="entry name" value="Cysteine proteinases"/>
    <property type="match status" value="1"/>
</dbReference>
<dbReference type="InterPro" id="IPR018326">
    <property type="entry name" value="Rad4_beta-hairpin_dom1"/>
</dbReference>
<dbReference type="Gene3D" id="3.30.70.2460">
    <property type="entry name" value="Rad4, beta-hairpin domain BHD3"/>
    <property type="match status" value="1"/>
</dbReference>